<dbReference type="EMBL" id="BKCP01000669">
    <property type="protein sequence ID" value="GER25986.1"/>
    <property type="molecule type" value="Genomic_DNA"/>
</dbReference>
<dbReference type="Proteomes" id="UP000325081">
    <property type="component" value="Unassembled WGS sequence"/>
</dbReference>
<gene>
    <name evidence="1" type="ORF">STAS_01593</name>
</gene>
<proteinExistence type="predicted"/>
<sequence length="143" mass="16084">MYLKFARKKVGQAFGCVQVDQSTVAVKEHFGKFDDVLQPGCQLYQFDSNCFKTNQVTNLPRKNDLHGNENNVKVKFRLTNIKWPIDVALFNKQCMKGGSGGVDWECTFHSVLVSSLDLNLPAPSTEALFNIAIKLRKLISKVC</sequence>
<dbReference type="AlphaFoldDB" id="A0A5A7NZP2"/>
<evidence type="ECO:0000313" key="2">
    <source>
        <dbReference type="Proteomes" id="UP000325081"/>
    </source>
</evidence>
<comment type="caution">
    <text evidence="1">The sequence shown here is derived from an EMBL/GenBank/DDBJ whole genome shotgun (WGS) entry which is preliminary data.</text>
</comment>
<name>A0A5A7NZP2_STRAF</name>
<keyword evidence="2" id="KW-1185">Reference proteome</keyword>
<accession>A0A5A7NZP2</accession>
<organism evidence="1 2">
    <name type="scientific">Striga asiatica</name>
    <name type="common">Asiatic witchweed</name>
    <name type="synonym">Buchnera asiatica</name>
    <dbReference type="NCBI Taxonomy" id="4170"/>
    <lineage>
        <taxon>Eukaryota</taxon>
        <taxon>Viridiplantae</taxon>
        <taxon>Streptophyta</taxon>
        <taxon>Embryophyta</taxon>
        <taxon>Tracheophyta</taxon>
        <taxon>Spermatophyta</taxon>
        <taxon>Magnoliopsida</taxon>
        <taxon>eudicotyledons</taxon>
        <taxon>Gunneridae</taxon>
        <taxon>Pentapetalae</taxon>
        <taxon>asterids</taxon>
        <taxon>lamiids</taxon>
        <taxon>Lamiales</taxon>
        <taxon>Orobanchaceae</taxon>
        <taxon>Buchnereae</taxon>
        <taxon>Striga</taxon>
    </lineage>
</organism>
<protein>
    <submittedName>
        <fullName evidence="1">SPFH/Band 7/PHB domain-containingmembrane-associated protein family</fullName>
    </submittedName>
</protein>
<evidence type="ECO:0000313" key="1">
    <source>
        <dbReference type="EMBL" id="GER25986.1"/>
    </source>
</evidence>
<reference evidence="2" key="1">
    <citation type="journal article" date="2019" name="Curr. Biol.">
        <title>Genome Sequence of Striga asiatica Provides Insight into the Evolution of Plant Parasitism.</title>
        <authorList>
            <person name="Yoshida S."/>
            <person name="Kim S."/>
            <person name="Wafula E.K."/>
            <person name="Tanskanen J."/>
            <person name="Kim Y.M."/>
            <person name="Honaas L."/>
            <person name="Yang Z."/>
            <person name="Spallek T."/>
            <person name="Conn C.E."/>
            <person name="Ichihashi Y."/>
            <person name="Cheong K."/>
            <person name="Cui S."/>
            <person name="Der J.P."/>
            <person name="Gundlach H."/>
            <person name="Jiao Y."/>
            <person name="Hori C."/>
            <person name="Ishida J.K."/>
            <person name="Kasahara H."/>
            <person name="Kiba T."/>
            <person name="Kim M.S."/>
            <person name="Koo N."/>
            <person name="Laohavisit A."/>
            <person name="Lee Y.H."/>
            <person name="Lumba S."/>
            <person name="McCourt P."/>
            <person name="Mortimer J.C."/>
            <person name="Mutuku J.M."/>
            <person name="Nomura T."/>
            <person name="Sasaki-Sekimoto Y."/>
            <person name="Seto Y."/>
            <person name="Wang Y."/>
            <person name="Wakatake T."/>
            <person name="Sakakibara H."/>
            <person name="Demura T."/>
            <person name="Yamaguchi S."/>
            <person name="Yoneyama K."/>
            <person name="Manabe R.I."/>
            <person name="Nelson D.C."/>
            <person name="Schulman A.H."/>
            <person name="Timko M.P."/>
            <person name="dePamphilis C.W."/>
            <person name="Choi D."/>
            <person name="Shirasu K."/>
        </authorList>
    </citation>
    <scope>NUCLEOTIDE SEQUENCE [LARGE SCALE GENOMIC DNA]</scope>
    <source>
        <strain evidence="2">cv. UVA1</strain>
    </source>
</reference>